<comment type="caution">
    <text evidence="2">The sequence shown here is derived from an EMBL/GenBank/DDBJ whole genome shotgun (WGS) entry which is preliminary data.</text>
</comment>
<dbReference type="EMBL" id="JASPKY010000355">
    <property type="protein sequence ID" value="KAK9704221.1"/>
    <property type="molecule type" value="Genomic_DNA"/>
</dbReference>
<keyword evidence="3" id="KW-1185">Reference proteome</keyword>
<gene>
    <name evidence="2" type="ORF">QE152_g28429</name>
</gene>
<dbReference type="Proteomes" id="UP001458880">
    <property type="component" value="Unassembled WGS sequence"/>
</dbReference>
<proteinExistence type="predicted"/>
<evidence type="ECO:0000313" key="3">
    <source>
        <dbReference type="Proteomes" id="UP001458880"/>
    </source>
</evidence>
<protein>
    <submittedName>
        <fullName evidence="2">Uncharacterized protein</fullName>
    </submittedName>
</protein>
<reference evidence="2 3" key="1">
    <citation type="journal article" date="2024" name="BMC Genomics">
        <title>De novo assembly and annotation of Popillia japonica's genome with initial clues to its potential as an invasive pest.</title>
        <authorList>
            <person name="Cucini C."/>
            <person name="Boschi S."/>
            <person name="Funari R."/>
            <person name="Cardaioli E."/>
            <person name="Iannotti N."/>
            <person name="Marturano G."/>
            <person name="Paoli F."/>
            <person name="Bruttini M."/>
            <person name="Carapelli A."/>
            <person name="Frati F."/>
            <person name="Nardi F."/>
        </authorList>
    </citation>
    <scope>NUCLEOTIDE SEQUENCE [LARGE SCALE GENOMIC DNA]</scope>
    <source>
        <strain evidence="2">DMR45628</strain>
    </source>
</reference>
<evidence type="ECO:0000256" key="1">
    <source>
        <dbReference type="SAM" id="MobiDB-lite"/>
    </source>
</evidence>
<evidence type="ECO:0000313" key="2">
    <source>
        <dbReference type="EMBL" id="KAK9704221.1"/>
    </source>
</evidence>
<accession>A0AAW1JJV8</accession>
<dbReference type="AlphaFoldDB" id="A0AAW1JJV8"/>
<feature type="compositionally biased region" description="Low complexity" evidence="1">
    <location>
        <begin position="8"/>
        <end position="41"/>
    </location>
</feature>
<name>A0AAW1JJV8_POPJA</name>
<organism evidence="2 3">
    <name type="scientific">Popillia japonica</name>
    <name type="common">Japanese beetle</name>
    <dbReference type="NCBI Taxonomy" id="7064"/>
    <lineage>
        <taxon>Eukaryota</taxon>
        <taxon>Metazoa</taxon>
        <taxon>Ecdysozoa</taxon>
        <taxon>Arthropoda</taxon>
        <taxon>Hexapoda</taxon>
        <taxon>Insecta</taxon>
        <taxon>Pterygota</taxon>
        <taxon>Neoptera</taxon>
        <taxon>Endopterygota</taxon>
        <taxon>Coleoptera</taxon>
        <taxon>Polyphaga</taxon>
        <taxon>Scarabaeiformia</taxon>
        <taxon>Scarabaeidae</taxon>
        <taxon>Rutelinae</taxon>
        <taxon>Popillia</taxon>
    </lineage>
</organism>
<sequence>MENEQNDNNDNNNLTNRENVENENNNANQMNQNNNGNEANQMVDNNNDEYSSVAEGEVENSFNYQITQSGKRILNQRFAVMSHSNDTNIKKIPLQTAANI</sequence>
<feature type="region of interest" description="Disordered" evidence="1">
    <location>
        <begin position="1"/>
        <end position="48"/>
    </location>
</feature>